<evidence type="ECO:0000313" key="2">
    <source>
        <dbReference type="Proteomes" id="UP000048600"/>
    </source>
</evidence>
<dbReference type="Proteomes" id="UP000048600">
    <property type="component" value="Unassembled WGS sequence"/>
</dbReference>
<evidence type="ECO:0000313" key="1">
    <source>
        <dbReference type="EMBL" id="COV84041.1"/>
    </source>
</evidence>
<dbReference type="AlphaFoldDB" id="A0A655IET5"/>
<reference evidence="1 2" key="1">
    <citation type="submission" date="2015-03" db="EMBL/GenBank/DDBJ databases">
        <authorList>
            <consortium name="Pathogen Informatics"/>
        </authorList>
    </citation>
    <scope>NUCLEOTIDE SEQUENCE [LARGE SCALE GENOMIC DNA]</scope>
    <source>
        <strain evidence="1 2">P00601463</strain>
    </source>
</reference>
<organism evidence="1 2">
    <name type="scientific">Mycobacterium tuberculosis</name>
    <dbReference type="NCBI Taxonomy" id="1773"/>
    <lineage>
        <taxon>Bacteria</taxon>
        <taxon>Bacillati</taxon>
        <taxon>Actinomycetota</taxon>
        <taxon>Actinomycetes</taxon>
        <taxon>Mycobacteriales</taxon>
        <taxon>Mycobacteriaceae</taxon>
        <taxon>Mycobacterium</taxon>
        <taxon>Mycobacterium tuberculosis complex</taxon>
    </lineage>
</organism>
<protein>
    <submittedName>
        <fullName evidence="1">Uncharacterized protein</fullName>
    </submittedName>
</protein>
<proteinExistence type="predicted"/>
<dbReference type="EMBL" id="CHKL01000053">
    <property type="protein sequence ID" value="COV84041.1"/>
    <property type="molecule type" value="Genomic_DNA"/>
</dbReference>
<accession>A0A655IET5</accession>
<gene>
    <name evidence="1" type="ORF">ERS007741_00774</name>
</gene>
<sequence length="97" mass="11181">MKQHADFTEVVPRRGGFDQFLTAVGQFAHNLELALGHHVDQIAQCGLLEQHLAGFHVHRFGWLIRRHLRRHQLKDAIGQRQHPAVVGRDHHHTVALR</sequence>
<name>A0A655IET5_MYCTX</name>